<dbReference type="EMBL" id="JAQKRA010000001">
    <property type="protein sequence ID" value="MDB6490651.1"/>
    <property type="molecule type" value="Genomic_DNA"/>
</dbReference>
<dbReference type="Proteomes" id="UP001212008">
    <property type="component" value="Unassembled WGS sequence"/>
</dbReference>
<protein>
    <submittedName>
        <fullName evidence="2">Uncharacterized protein</fullName>
    </submittedName>
</protein>
<keyword evidence="1" id="KW-0812">Transmembrane</keyword>
<evidence type="ECO:0000256" key="1">
    <source>
        <dbReference type="SAM" id="Phobius"/>
    </source>
</evidence>
<dbReference type="AlphaFoldDB" id="A0ABD4W4R7"/>
<keyword evidence="1" id="KW-1133">Transmembrane helix</keyword>
<evidence type="ECO:0000313" key="2">
    <source>
        <dbReference type="EMBL" id="MDB6490651.1"/>
    </source>
</evidence>
<keyword evidence="1" id="KW-0472">Membrane</keyword>
<name>A0ABD4W4R7_BIFPS</name>
<proteinExistence type="predicted"/>
<sequence length="67" mass="7444">MSIRTTYLATCDEMSLTEVCWNISSVFIVIVLVVMAVLAMLTLFAIVAAISTSNPQDKEEHHGNERE</sequence>
<organism evidence="2 3">
    <name type="scientific">Bifidobacterium pseudocatenulatum</name>
    <dbReference type="NCBI Taxonomy" id="28026"/>
    <lineage>
        <taxon>Bacteria</taxon>
        <taxon>Bacillati</taxon>
        <taxon>Actinomycetota</taxon>
        <taxon>Actinomycetes</taxon>
        <taxon>Bifidobacteriales</taxon>
        <taxon>Bifidobacteriaceae</taxon>
        <taxon>Bifidobacterium</taxon>
    </lineage>
</organism>
<dbReference type="RefSeq" id="WP_271734514.1">
    <property type="nucleotide sequence ID" value="NZ_JAQKQY010000001.1"/>
</dbReference>
<feature type="transmembrane region" description="Helical" evidence="1">
    <location>
        <begin position="23"/>
        <end position="50"/>
    </location>
</feature>
<comment type="caution">
    <text evidence="2">The sequence shown here is derived from an EMBL/GenBank/DDBJ whole genome shotgun (WGS) entry which is preliminary data.</text>
</comment>
<gene>
    <name evidence="2" type="ORF">PMN70_00265</name>
</gene>
<evidence type="ECO:0000313" key="3">
    <source>
        <dbReference type="Proteomes" id="UP001212008"/>
    </source>
</evidence>
<reference evidence="2 3" key="1">
    <citation type="submission" date="2023-01" db="EMBL/GenBank/DDBJ databases">
        <title>Human gut microbiome strain richness.</title>
        <authorList>
            <person name="Chen-Liaw A."/>
        </authorList>
    </citation>
    <scope>NUCLEOTIDE SEQUENCE [LARGE SCALE GENOMIC DNA]</scope>
    <source>
        <strain evidence="2 3">RTP21311st1_C8_RTP21311_201001</strain>
    </source>
</reference>
<accession>A0ABD4W4R7</accession>